<dbReference type="Proteomes" id="UP000003045">
    <property type="component" value="Unassembled WGS sequence"/>
</dbReference>
<sequence length="42" mass="4626">MFCPITLSGKAAKRNYGKHESPYVKGFGGDGKSLLSLNRLRQ</sequence>
<accession>E0QPB6</accession>
<name>E0QPB6_9ACTO</name>
<dbReference type="AlphaFoldDB" id="E0QPB6"/>
<evidence type="ECO:0000313" key="1">
    <source>
        <dbReference type="EMBL" id="EFM46683.1"/>
    </source>
</evidence>
<organism evidence="1 2">
    <name type="scientific">Mobiluncus mulieris ATCC 35239</name>
    <dbReference type="NCBI Taxonomy" id="871571"/>
    <lineage>
        <taxon>Bacteria</taxon>
        <taxon>Bacillati</taxon>
        <taxon>Actinomycetota</taxon>
        <taxon>Actinomycetes</taxon>
        <taxon>Actinomycetales</taxon>
        <taxon>Actinomycetaceae</taxon>
        <taxon>Mobiluncus</taxon>
    </lineage>
</organism>
<proteinExistence type="predicted"/>
<evidence type="ECO:0000313" key="2">
    <source>
        <dbReference type="Proteomes" id="UP000003045"/>
    </source>
</evidence>
<comment type="caution">
    <text evidence="1">The sequence shown here is derived from an EMBL/GenBank/DDBJ whole genome shotgun (WGS) entry which is preliminary data.</text>
</comment>
<keyword evidence="2" id="KW-1185">Reference proteome</keyword>
<reference evidence="1" key="1">
    <citation type="submission" date="2010-08" db="EMBL/GenBank/DDBJ databases">
        <authorList>
            <person name="Muzny D."/>
            <person name="Qin X."/>
            <person name="Deng J."/>
            <person name="Jiang H."/>
            <person name="Liu Y."/>
            <person name="Qu J."/>
            <person name="Song X.-Z."/>
            <person name="Zhang L."/>
            <person name="Thornton R."/>
            <person name="Coyle M."/>
            <person name="Francisco L."/>
            <person name="Jackson L."/>
            <person name="Javaid M."/>
            <person name="Korchina V."/>
            <person name="Kovar C."/>
            <person name="Mata R."/>
            <person name="Mathew T."/>
            <person name="Ngo R."/>
            <person name="Nguyen L."/>
            <person name="Nguyen N."/>
            <person name="Okwuonu G."/>
            <person name="Ongeri F."/>
            <person name="Pham C."/>
            <person name="Simmons D."/>
            <person name="Wilczek-Boney K."/>
            <person name="Hale W."/>
            <person name="Jakkamsetti A."/>
            <person name="Pham P."/>
            <person name="Ruth R."/>
            <person name="San Lucas F."/>
            <person name="Warren J."/>
            <person name="Zhang J."/>
            <person name="Zhao Z."/>
            <person name="Zhou C."/>
            <person name="Zhu D."/>
            <person name="Lee S."/>
            <person name="Bess C."/>
            <person name="Blankenburg K."/>
            <person name="Forbes L."/>
            <person name="Fu Q."/>
            <person name="Gubbala S."/>
            <person name="Hirani K."/>
            <person name="Jayaseelan J.C."/>
            <person name="Lara F."/>
            <person name="Munidasa M."/>
            <person name="Palculict T."/>
            <person name="Patil S."/>
            <person name="Pu L.-L."/>
            <person name="Saada N."/>
            <person name="Tang L."/>
            <person name="Weissenberger G."/>
            <person name="Zhu Y."/>
            <person name="Hemphill L."/>
            <person name="Shang Y."/>
            <person name="Youmans B."/>
            <person name="Ayvaz T."/>
            <person name="Ross M."/>
            <person name="Santibanez J."/>
            <person name="Aqrawi P."/>
            <person name="Gross S."/>
            <person name="Joshi V."/>
            <person name="Fowler G."/>
            <person name="Nazareth L."/>
            <person name="Reid J."/>
            <person name="Worley K."/>
            <person name="Petrosino J."/>
            <person name="Highlander S."/>
            <person name="Gibbs R."/>
        </authorList>
    </citation>
    <scope>NUCLEOTIDE SEQUENCE [LARGE SCALE GENOMIC DNA]</scope>
    <source>
        <strain evidence="1">ATCC 35239</strain>
    </source>
</reference>
<protein>
    <submittedName>
        <fullName evidence="1">Uncharacterized protein</fullName>
    </submittedName>
</protein>
<gene>
    <name evidence="1" type="ORF">HMPREF0580_0731</name>
</gene>
<dbReference type="HOGENOM" id="CLU_3254194_0_0_11"/>
<dbReference type="EMBL" id="AEET01000016">
    <property type="protein sequence ID" value="EFM46683.1"/>
    <property type="molecule type" value="Genomic_DNA"/>
</dbReference>